<dbReference type="SMART" id="SM00744">
    <property type="entry name" value="RINGv"/>
    <property type="match status" value="1"/>
</dbReference>
<dbReference type="CDD" id="cd16495">
    <property type="entry name" value="RING_CH-C4HC3_MARCH"/>
    <property type="match status" value="1"/>
</dbReference>
<evidence type="ECO:0000313" key="12">
    <source>
        <dbReference type="EMBL" id="CAD7440601.1"/>
    </source>
</evidence>
<dbReference type="SUPFAM" id="SSF57850">
    <property type="entry name" value="RING/U-box"/>
    <property type="match status" value="1"/>
</dbReference>
<comment type="subcellular location">
    <subcellularLocation>
        <location evidence="1">Membrane</location>
        <topology evidence="1">Multi-pass membrane protein</topology>
    </subcellularLocation>
</comment>
<accession>A0A7R9ETA7</accession>
<dbReference type="GO" id="GO:0004842">
    <property type="term" value="F:ubiquitin-protein transferase activity"/>
    <property type="evidence" value="ECO:0007669"/>
    <property type="project" value="TreeGrafter"/>
</dbReference>
<evidence type="ECO:0000256" key="2">
    <source>
        <dbReference type="ARBA" id="ARBA00022679"/>
    </source>
</evidence>
<reference evidence="12" key="1">
    <citation type="submission" date="2020-11" db="EMBL/GenBank/DDBJ databases">
        <authorList>
            <person name="Tran Van P."/>
        </authorList>
    </citation>
    <scope>NUCLEOTIDE SEQUENCE</scope>
</reference>
<keyword evidence="5" id="KW-0863">Zinc-finger</keyword>
<organism evidence="12">
    <name type="scientific">Timema bartmani</name>
    <dbReference type="NCBI Taxonomy" id="61472"/>
    <lineage>
        <taxon>Eukaryota</taxon>
        <taxon>Metazoa</taxon>
        <taxon>Ecdysozoa</taxon>
        <taxon>Arthropoda</taxon>
        <taxon>Hexapoda</taxon>
        <taxon>Insecta</taxon>
        <taxon>Pterygota</taxon>
        <taxon>Neoptera</taxon>
        <taxon>Polyneoptera</taxon>
        <taxon>Phasmatodea</taxon>
        <taxon>Timematodea</taxon>
        <taxon>Timematoidea</taxon>
        <taxon>Timematidae</taxon>
        <taxon>Timema</taxon>
    </lineage>
</organism>
<dbReference type="PROSITE" id="PS51292">
    <property type="entry name" value="ZF_RING_CH"/>
    <property type="match status" value="1"/>
</dbReference>
<evidence type="ECO:0000256" key="1">
    <source>
        <dbReference type="ARBA" id="ARBA00004141"/>
    </source>
</evidence>
<feature type="transmembrane region" description="Helical" evidence="10">
    <location>
        <begin position="324"/>
        <end position="343"/>
    </location>
</feature>
<dbReference type="Pfam" id="PF12906">
    <property type="entry name" value="RINGv"/>
    <property type="match status" value="1"/>
</dbReference>
<evidence type="ECO:0000256" key="6">
    <source>
        <dbReference type="ARBA" id="ARBA00022786"/>
    </source>
</evidence>
<feature type="transmembrane region" description="Helical" evidence="10">
    <location>
        <begin position="437"/>
        <end position="462"/>
    </location>
</feature>
<evidence type="ECO:0000256" key="4">
    <source>
        <dbReference type="ARBA" id="ARBA00022723"/>
    </source>
</evidence>
<evidence type="ECO:0000256" key="10">
    <source>
        <dbReference type="SAM" id="Phobius"/>
    </source>
</evidence>
<evidence type="ECO:0000256" key="3">
    <source>
        <dbReference type="ARBA" id="ARBA00022692"/>
    </source>
</evidence>
<dbReference type="GO" id="GO:0016020">
    <property type="term" value="C:membrane"/>
    <property type="evidence" value="ECO:0007669"/>
    <property type="project" value="UniProtKB-SubCell"/>
</dbReference>
<evidence type="ECO:0000259" key="11">
    <source>
        <dbReference type="PROSITE" id="PS51292"/>
    </source>
</evidence>
<dbReference type="AlphaFoldDB" id="A0A7R9ETA7"/>
<evidence type="ECO:0000256" key="8">
    <source>
        <dbReference type="ARBA" id="ARBA00022989"/>
    </source>
</evidence>
<evidence type="ECO:0000256" key="7">
    <source>
        <dbReference type="ARBA" id="ARBA00022833"/>
    </source>
</evidence>
<dbReference type="InterPro" id="IPR011016">
    <property type="entry name" value="Znf_RING-CH"/>
</dbReference>
<protein>
    <recommendedName>
        <fullName evidence="11">RING-CH-type domain-containing protein</fullName>
    </recommendedName>
</protein>
<dbReference type="InterPro" id="IPR013083">
    <property type="entry name" value="Znf_RING/FYVE/PHD"/>
</dbReference>
<dbReference type="PANTHER" id="PTHR46065">
    <property type="entry name" value="E3 UBIQUITIN-PROTEIN LIGASE MARCH 2/3 FAMILY MEMBER"/>
    <property type="match status" value="1"/>
</dbReference>
<dbReference type="GO" id="GO:0008270">
    <property type="term" value="F:zinc ion binding"/>
    <property type="evidence" value="ECO:0007669"/>
    <property type="project" value="UniProtKB-KW"/>
</dbReference>
<keyword evidence="8 10" id="KW-1133">Transmembrane helix</keyword>
<proteinExistence type="predicted"/>
<dbReference type="EMBL" id="OD565029">
    <property type="protein sequence ID" value="CAD7440601.1"/>
    <property type="molecule type" value="Genomic_DNA"/>
</dbReference>
<sequence length="600" mass="65877">MIYGLHSSHEFELVGGSLRDHNNSKGNIIQSRDPGGYDRSLSTLAIPPLPSVGSNYCRYCQTADESPEKLIMPCKCQGTMAFVHLTCLTRWLNSVGRTYCELCLTRYSVGVSVPRDGLKWVSGLDVKAWQVLTLCLRGGGFGVTFCGRGSGIGVRGREFGPGWCTLNHGPPQRYASLVAYPGLGTAGPTKWPTIWTPRKIPRGVLAIANEVAPKHQHSPGLTLTLGDQSVPTALEPRPSPLSDAGCGSTSCTVGQLVGLPNSALANFYRLEELVPPFVNAGRSLIVVTLVRRFKTETNRRFKLFESLVIWAQHPVNRIRVRTNLAIISLLAVFTGAMLTLGLMGMKHFINNDSPLSKTQIPIDVVIVVAAGINTLHPMRNGRGTGAFANQDNEILLQAAQTYANDLPGTPSELRGEIDLWQQRWKHKSKAECPSSAVWMNSVVVSFMGVIVLGFWISIYLIARDELGPWYNWWTHCVNWGYRNSWVISQDTNLGPPIVYDRQALDRQIISCCFSSPPPTTESRGLFPAGFILSRCGAAGKYNNESLSYGVLVVWKIPAVAASSSMMSRKVRLDGSSAGLISVGTQKVWMLRGWAMFMTYR</sequence>
<evidence type="ECO:0000256" key="5">
    <source>
        <dbReference type="ARBA" id="ARBA00022771"/>
    </source>
</evidence>
<dbReference type="GO" id="GO:0016567">
    <property type="term" value="P:protein ubiquitination"/>
    <property type="evidence" value="ECO:0007669"/>
    <property type="project" value="TreeGrafter"/>
</dbReference>
<keyword evidence="9 10" id="KW-0472">Membrane</keyword>
<feature type="domain" description="RING-CH-type" evidence="11">
    <location>
        <begin position="49"/>
        <end position="110"/>
    </location>
</feature>
<dbReference type="PANTHER" id="PTHR46065:SF3">
    <property type="entry name" value="FI20425P1"/>
    <property type="match status" value="1"/>
</dbReference>
<keyword evidence="6" id="KW-0833">Ubl conjugation pathway</keyword>
<keyword evidence="4" id="KW-0479">Metal-binding</keyword>
<gene>
    <name evidence="12" type="ORF">TBIB3V08_LOCUS3100</name>
</gene>
<dbReference type="Gene3D" id="3.30.40.10">
    <property type="entry name" value="Zinc/RING finger domain, C3HC4 (zinc finger)"/>
    <property type="match status" value="1"/>
</dbReference>
<name>A0A7R9ETA7_9NEOP</name>
<keyword evidence="3 10" id="KW-0812">Transmembrane</keyword>
<keyword evidence="2" id="KW-0808">Transferase</keyword>
<keyword evidence="7" id="KW-0862">Zinc</keyword>
<evidence type="ECO:0000256" key="9">
    <source>
        <dbReference type="ARBA" id="ARBA00023136"/>
    </source>
</evidence>